<dbReference type="Pfam" id="PF00009">
    <property type="entry name" value="GTP_EFTU"/>
    <property type="match status" value="1"/>
</dbReference>
<dbReference type="InterPro" id="IPR027417">
    <property type="entry name" value="P-loop_NTPase"/>
</dbReference>
<evidence type="ECO:0000259" key="12">
    <source>
        <dbReference type="Pfam" id="PF03144"/>
    </source>
</evidence>
<dbReference type="PRINTS" id="PR00315">
    <property type="entry name" value="ELONGATNFCT"/>
</dbReference>
<evidence type="ECO:0000256" key="2">
    <source>
        <dbReference type="ARBA" id="ARBA00022741"/>
    </source>
</evidence>
<dbReference type="InterPro" id="IPR038363">
    <property type="entry name" value="LepA_C_sf"/>
</dbReference>
<dbReference type="InterPro" id="IPR006297">
    <property type="entry name" value="EF-4"/>
</dbReference>
<dbReference type="InterPro" id="IPR000795">
    <property type="entry name" value="T_Tr_GTP-bd_dom"/>
</dbReference>
<comment type="subcellular location">
    <subcellularLocation>
        <location evidence="9">Mitochondrion inner membrane</location>
        <topology evidence="9">Peripheral membrane protein</topology>
        <orientation evidence="9">Matrix side</orientation>
    </subcellularLocation>
</comment>
<evidence type="ECO:0000313" key="14">
    <source>
        <dbReference type="EMBL" id="WFC95310.1"/>
    </source>
</evidence>
<dbReference type="HAMAP" id="MF_00071">
    <property type="entry name" value="LepA"/>
    <property type="match status" value="1"/>
</dbReference>
<feature type="binding site" evidence="9">
    <location>
        <begin position="56"/>
        <end position="63"/>
    </location>
    <ligand>
        <name>GTP</name>
        <dbReference type="ChEBI" id="CHEBI:37565"/>
    </ligand>
</feature>
<dbReference type="NCBIfam" id="TIGR00231">
    <property type="entry name" value="small_GTP"/>
    <property type="match status" value="1"/>
</dbReference>
<dbReference type="GO" id="GO:0006412">
    <property type="term" value="P:translation"/>
    <property type="evidence" value="ECO:0007669"/>
    <property type="project" value="UniProtKB-KW"/>
</dbReference>
<dbReference type="InterPro" id="IPR035647">
    <property type="entry name" value="EFG_III/V"/>
</dbReference>
<dbReference type="SUPFAM" id="SSF54980">
    <property type="entry name" value="EF-G C-terminal domain-like"/>
    <property type="match status" value="2"/>
</dbReference>
<keyword evidence="15" id="KW-1185">Reference proteome</keyword>
<dbReference type="Pfam" id="PF03144">
    <property type="entry name" value="GTP_EFTU_D2"/>
    <property type="match status" value="1"/>
</dbReference>
<evidence type="ECO:0000256" key="7">
    <source>
        <dbReference type="ARBA" id="ARBA00023134"/>
    </source>
</evidence>
<evidence type="ECO:0000313" key="15">
    <source>
        <dbReference type="Proteomes" id="UP001216638"/>
    </source>
</evidence>
<dbReference type="Gene3D" id="3.30.70.870">
    <property type="entry name" value="Elongation Factor G (Translational Gtpase), domain 3"/>
    <property type="match status" value="1"/>
</dbReference>
<dbReference type="InterPro" id="IPR004161">
    <property type="entry name" value="EFTu-like_2"/>
</dbReference>
<protein>
    <submittedName>
        <fullName evidence="14">Translation factor guf1 mitochondrial</fullName>
    </submittedName>
</protein>
<proteinExistence type="inferred from homology"/>
<dbReference type="PANTHER" id="PTHR43512">
    <property type="entry name" value="TRANSLATION FACTOR GUF1-RELATED"/>
    <property type="match status" value="1"/>
</dbReference>
<organism evidence="14 15">
    <name type="scientific">Malassezia brasiliensis</name>
    <dbReference type="NCBI Taxonomy" id="1821822"/>
    <lineage>
        <taxon>Eukaryota</taxon>
        <taxon>Fungi</taxon>
        <taxon>Dikarya</taxon>
        <taxon>Basidiomycota</taxon>
        <taxon>Ustilaginomycotina</taxon>
        <taxon>Malasseziomycetes</taxon>
        <taxon>Malasseziales</taxon>
        <taxon>Malasseziaceae</taxon>
        <taxon>Malassezia</taxon>
    </lineage>
</organism>
<dbReference type="Gene3D" id="3.30.70.2570">
    <property type="entry name" value="Elongation factor 4, C-terminal domain"/>
    <property type="match status" value="1"/>
</dbReference>
<keyword evidence="3 9" id="KW-0999">Mitochondrion inner membrane</keyword>
<dbReference type="InterPro" id="IPR009000">
    <property type="entry name" value="Transl_B-barrel_sf"/>
</dbReference>
<dbReference type="Proteomes" id="UP001216638">
    <property type="component" value="Chromosome 2"/>
</dbReference>
<evidence type="ECO:0000256" key="6">
    <source>
        <dbReference type="ARBA" id="ARBA00023128"/>
    </source>
</evidence>
<feature type="binding site" evidence="9">
    <location>
        <begin position="127"/>
        <end position="131"/>
    </location>
    <ligand>
        <name>GTP</name>
        <dbReference type="ChEBI" id="CHEBI:37565"/>
    </ligand>
</feature>
<dbReference type="GO" id="GO:0005525">
    <property type="term" value="F:GTP binding"/>
    <property type="evidence" value="ECO:0007669"/>
    <property type="project" value="UniProtKB-UniRule"/>
</dbReference>
<comment type="catalytic activity">
    <reaction evidence="9">
        <text>GTP + H2O = GDP + phosphate + H(+)</text>
        <dbReference type="Rhea" id="RHEA:19669"/>
        <dbReference type="ChEBI" id="CHEBI:15377"/>
        <dbReference type="ChEBI" id="CHEBI:15378"/>
        <dbReference type="ChEBI" id="CHEBI:37565"/>
        <dbReference type="ChEBI" id="CHEBI:43474"/>
        <dbReference type="ChEBI" id="CHEBI:58189"/>
        <dbReference type="EC" id="3.6.5.n1"/>
    </reaction>
</comment>
<accession>A0AAF0IPT8</accession>
<dbReference type="SUPFAM" id="SSF52540">
    <property type="entry name" value="P-loop containing nucleoside triphosphate hydrolases"/>
    <property type="match status" value="1"/>
</dbReference>
<keyword evidence="6 9" id="KW-0496">Mitochondrion</keyword>
<evidence type="ECO:0000256" key="3">
    <source>
        <dbReference type="ARBA" id="ARBA00022792"/>
    </source>
</evidence>
<reference evidence="14" key="1">
    <citation type="submission" date="2023-03" db="EMBL/GenBank/DDBJ databases">
        <title>Mating type loci evolution in Malassezia.</title>
        <authorList>
            <person name="Coelho M.A."/>
        </authorList>
    </citation>
    <scope>NUCLEOTIDE SEQUENCE</scope>
    <source>
        <strain evidence="14">CBS 14135</strain>
    </source>
</reference>
<dbReference type="InterPro" id="IPR035654">
    <property type="entry name" value="LepA_IV"/>
</dbReference>
<dbReference type="FunFam" id="3.30.70.240:FF:000007">
    <property type="entry name" value="Translation factor GUF1, mitochondrial"/>
    <property type="match status" value="1"/>
</dbReference>
<dbReference type="PROSITE" id="PS00301">
    <property type="entry name" value="G_TR_1"/>
    <property type="match status" value="1"/>
</dbReference>
<comment type="similarity">
    <text evidence="9">Belongs to the GTP-binding elongation factor family. LepA subfamily.</text>
</comment>
<keyword evidence="4 9" id="KW-0378">Hydrolase</keyword>
<keyword evidence="8 9" id="KW-0472">Membrane</keyword>
<dbReference type="SUPFAM" id="SSF50447">
    <property type="entry name" value="Translation proteins"/>
    <property type="match status" value="1"/>
</dbReference>
<dbReference type="PANTHER" id="PTHR43512:SF7">
    <property type="entry name" value="TRANSLATION FACTOR GUF1, MITOCHONDRIAL"/>
    <property type="match status" value="1"/>
</dbReference>
<dbReference type="NCBIfam" id="TIGR01393">
    <property type="entry name" value="lepA"/>
    <property type="match status" value="1"/>
</dbReference>
<dbReference type="FunFam" id="3.30.70.870:FF:000004">
    <property type="entry name" value="Translation factor GUF1, mitochondrial"/>
    <property type="match status" value="1"/>
</dbReference>
<dbReference type="AlphaFoldDB" id="A0AAF0IPT8"/>
<dbReference type="GO" id="GO:0005759">
    <property type="term" value="C:mitochondrial matrix"/>
    <property type="evidence" value="ECO:0007669"/>
    <property type="project" value="UniProtKB-UniRule"/>
</dbReference>
<feature type="domain" description="Elongation factor EFG" evidence="11">
    <location>
        <begin position="465"/>
        <end position="550"/>
    </location>
</feature>
<dbReference type="GO" id="GO:0005743">
    <property type="term" value="C:mitochondrial inner membrane"/>
    <property type="evidence" value="ECO:0007669"/>
    <property type="project" value="UniProtKB-SubCell"/>
</dbReference>
<evidence type="ECO:0000256" key="9">
    <source>
        <dbReference type="HAMAP-Rule" id="MF_03137"/>
    </source>
</evidence>
<dbReference type="InterPro" id="IPR013842">
    <property type="entry name" value="LepA_CTD"/>
</dbReference>
<dbReference type="Pfam" id="PF00679">
    <property type="entry name" value="EFG_C"/>
    <property type="match status" value="1"/>
</dbReference>
<feature type="domain" description="Tr-type G" evidence="10">
    <location>
        <begin position="49"/>
        <end position="233"/>
    </location>
</feature>
<dbReference type="GO" id="GO:0003924">
    <property type="term" value="F:GTPase activity"/>
    <property type="evidence" value="ECO:0007669"/>
    <property type="project" value="UniProtKB-UniRule"/>
</dbReference>
<dbReference type="InterPro" id="IPR031157">
    <property type="entry name" value="G_TR_CS"/>
</dbReference>
<feature type="domain" description="GTP-binding protein LepA C-terminal" evidence="13">
    <location>
        <begin position="556"/>
        <end position="662"/>
    </location>
</feature>
<dbReference type="Gene3D" id="3.30.70.240">
    <property type="match status" value="1"/>
</dbReference>
<evidence type="ECO:0000259" key="11">
    <source>
        <dbReference type="Pfam" id="PF00679"/>
    </source>
</evidence>
<dbReference type="FunFam" id="3.30.70.2570:FF:000001">
    <property type="entry name" value="Translation factor GUF1, mitochondrial"/>
    <property type="match status" value="1"/>
</dbReference>
<sequence>MAAVRGACRGLAHAVRVGRPPLPMGARFVHTTLSVYAKKQEIPFDLFETRSFSIIAHIDHGKSTLADRLLERTNTIPSDGSNKQVLDKLKVERERGITVKSQAVSMLYKDPEREKQHLPPILLNLIDTPGHVDFAYEVRRSLSVCQSALLVVDATQGIQAQTISVYKIATQCGLTVIPVLNKVDLPASDPDRCIAQLSDMLGMDMDDPRYAPLLVSAKTGEGVDAVLHALVERTAPLPGVDGKSLAQREPRGFRALVFDSWYDRYKGVIALVSIADGAVRKGDTVVSYHTGKRYEVLDLGVNNPEAVSTPILRKGQVGWIITNMKETDEANIGDTFYRAGEKVEALPGFRPALPTVFAGIFPADKSDFLKLEDAIQRLAINDRSISMQRESMTVLGQGYRLGFLGTLHLDVFRQRLEDEYGHEILVTTPTVPFRITYRDGTQVLCSNPVDFPDESIRKTHVALMEEPFVIGSLVCPEEYTGAMMELCAEHRGEQVDVEFSSDGGSQVHMQYKLPLAEVVTDFFDKLKSRSSGFASFDYEDGDYEASDLVKLRFLVASAPVDALELVLHRSKATYFGRLWVQRLKTAIPRQQFEIKIQACVGSKVLASETVRAYRKDVTAGLYGGHYERKLKHLNKQKEGKKRLKAMSLGRVQVPQQAFREILDTRAKRD</sequence>
<evidence type="ECO:0000256" key="5">
    <source>
        <dbReference type="ARBA" id="ARBA00022917"/>
    </source>
</evidence>
<dbReference type="GO" id="GO:0045727">
    <property type="term" value="P:positive regulation of translation"/>
    <property type="evidence" value="ECO:0007669"/>
    <property type="project" value="UniProtKB-UniRule"/>
</dbReference>
<dbReference type="Gene3D" id="2.40.30.10">
    <property type="entry name" value="Translation factors"/>
    <property type="match status" value="1"/>
</dbReference>
<evidence type="ECO:0000256" key="1">
    <source>
        <dbReference type="ARBA" id="ARBA00005454"/>
    </source>
</evidence>
<evidence type="ECO:0000259" key="10">
    <source>
        <dbReference type="Pfam" id="PF00009"/>
    </source>
</evidence>
<dbReference type="FunFam" id="2.40.30.10:FF:000015">
    <property type="entry name" value="Translation factor GUF1, mitochondrial"/>
    <property type="match status" value="1"/>
</dbReference>
<dbReference type="Pfam" id="PF06421">
    <property type="entry name" value="LepA_C"/>
    <property type="match status" value="1"/>
</dbReference>
<dbReference type="EMBL" id="CP119952">
    <property type="protein sequence ID" value="WFC95310.1"/>
    <property type="molecule type" value="Genomic_DNA"/>
</dbReference>
<keyword evidence="2 9" id="KW-0547">Nucleotide-binding</keyword>
<dbReference type="InterPro" id="IPR000640">
    <property type="entry name" value="EFG_V-like"/>
</dbReference>
<dbReference type="CDD" id="cd01890">
    <property type="entry name" value="LepA"/>
    <property type="match status" value="1"/>
</dbReference>
<evidence type="ECO:0000256" key="8">
    <source>
        <dbReference type="ARBA" id="ARBA00023136"/>
    </source>
</evidence>
<keyword evidence="7 9" id="KW-0342">GTP-binding</keyword>
<gene>
    <name evidence="14" type="primary">GUF1</name>
    <name evidence="14" type="ORF">MBRA1_001957</name>
</gene>
<dbReference type="CDD" id="cd03699">
    <property type="entry name" value="EF4_II"/>
    <property type="match status" value="1"/>
</dbReference>
<keyword evidence="5 9" id="KW-0648">Protein biosynthesis</keyword>
<comment type="function">
    <text evidence="9">Promotes mitochondrial protein synthesis. May act as a fidelity factor of the translation reaction, by catalyzing a one-codon backward translocation of tRNAs on improperly translocated ribosomes. Binds to mitochondrial ribosomes in a GTP-dependent manner.</text>
</comment>
<dbReference type="Gene3D" id="3.40.50.300">
    <property type="entry name" value="P-loop containing nucleotide triphosphate hydrolases"/>
    <property type="match status" value="1"/>
</dbReference>
<evidence type="ECO:0000256" key="4">
    <source>
        <dbReference type="ARBA" id="ARBA00022801"/>
    </source>
</evidence>
<feature type="binding site" evidence="9">
    <location>
        <begin position="181"/>
        <end position="184"/>
    </location>
    <ligand>
        <name>GTP</name>
        <dbReference type="ChEBI" id="CHEBI:37565"/>
    </ligand>
</feature>
<evidence type="ECO:0000259" key="13">
    <source>
        <dbReference type="Pfam" id="PF06421"/>
    </source>
</evidence>
<name>A0AAF0IPT8_9BASI</name>
<dbReference type="InterPro" id="IPR005225">
    <property type="entry name" value="Small_GTP-bd"/>
</dbReference>
<comment type="similarity">
    <text evidence="1">Belongs to the TRAFAC class translation factor GTPase superfamily. Classic translation factor GTPase family. LepA subfamily.</text>
</comment>
<dbReference type="GO" id="GO:0097177">
    <property type="term" value="F:mitochondrial ribosome binding"/>
    <property type="evidence" value="ECO:0007669"/>
    <property type="project" value="TreeGrafter"/>
</dbReference>
<dbReference type="CDD" id="cd03709">
    <property type="entry name" value="lepA_C"/>
    <property type="match status" value="1"/>
</dbReference>
<feature type="domain" description="Translation elongation factor EFTu-like" evidence="12">
    <location>
        <begin position="267"/>
        <end position="336"/>
    </location>
</feature>